<dbReference type="Pfam" id="PF00294">
    <property type="entry name" value="PfkB"/>
    <property type="match status" value="1"/>
</dbReference>
<dbReference type="EMBL" id="SCWB01000005">
    <property type="protein sequence ID" value="TDM12212.1"/>
    <property type="molecule type" value="Genomic_DNA"/>
</dbReference>
<dbReference type="GO" id="GO:0005829">
    <property type="term" value="C:cytosol"/>
    <property type="evidence" value="ECO:0007669"/>
    <property type="project" value="TreeGrafter"/>
</dbReference>
<keyword evidence="3 7" id="KW-0547">Nucleotide-binding</keyword>
<dbReference type="InterPro" id="IPR017583">
    <property type="entry name" value="Tagatose/fructose_Pkinase"/>
</dbReference>
<dbReference type="FunFam" id="3.40.1190.20:FF:000001">
    <property type="entry name" value="Phosphofructokinase"/>
    <property type="match status" value="1"/>
</dbReference>
<comment type="pathway">
    <text evidence="7">Carbohydrate metabolism; D-tagatose 6-phosphate degradation; D-glyceraldehyde 3-phosphate and glycerone phosphate from D-tagatose 6-phosphate: step 1/2.</text>
</comment>
<sequence>MIYTITLNPSIDYVMFTSQFELGALNRAATTYKFAGGKGINVSRVLKEHKVDSVALGFIGGFPGEFIKEELKKNSIQTDFVEVDGDTRINVKLKGSSETEINASGPDITKVQEAQFLRQLEQLTNEDIVIIAGSVPGTIDPSIYSKIAERCKDRNIKFVVDAEKTLLQSVLNFKPEFVKPNKVELEDMFGEKLTDDSAIVDSARKLMAQGAKMVLVSLGGDGAILVTQSLVLKAEVPKGQVINTVGSGDSTVAGMVAGLANNEPLEDCFRRAIASGTATAFTEDLAEQHDIDRMLEQITITKLLEVNR</sequence>
<dbReference type="SUPFAM" id="SSF53613">
    <property type="entry name" value="Ribokinase-like"/>
    <property type="match status" value="1"/>
</dbReference>
<comment type="similarity">
    <text evidence="7">Belongs to the carbohydrate kinase PfkB family. LacC subfamily.</text>
</comment>
<organism evidence="10 11">
    <name type="scientific">Macrococcus lamae</name>
    <dbReference type="NCBI Taxonomy" id="198484"/>
    <lineage>
        <taxon>Bacteria</taxon>
        <taxon>Bacillati</taxon>
        <taxon>Bacillota</taxon>
        <taxon>Bacilli</taxon>
        <taxon>Bacillales</taxon>
        <taxon>Staphylococcaceae</taxon>
        <taxon>Macrococcus</taxon>
    </lineage>
</organism>
<dbReference type="EC" id="2.7.1.144" evidence="7"/>
<keyword evidence="11" id="KW-1185">Reference proteome</keyword>
<proteinExistence type="inferred from homology"/>
<evidence type="ECO:0000259" key="9">
    <source>
        <dbReference type="Pfam" id="PF00294"/>
    </source>
</evidence>
<dbReference type="InterPro" id="IPR002173">
    <property type="entry name" value="Carboh/pur_kinase_PfkB_CS"/>
</dbReference>
<evidence type="ECO:0000256" key="8">
    <source>
        <dbReference type="RuleBase" id="RU369061"/>
    </source>
</evidence>
<keyword evidence="2 7" id="KW-0808">Transferase</keyword>
<evidence type="ECO:0000256" key="5">
    <source>
        <dbReference type="ARBA" id="ARBA00022840"/>
    </source>
</evidence>
<comment type="caution">
    <text evidence="10">The sequence shown here is derived from an EMBL/GenBank/DDBJ whole genome shotgun (WGS) entry which is preliminary data.</text>
</comment>
<keyword evidence="5 7" id="KW-0067">ATP-binding</keyword>
<dbReference type="PANTHER" id="PTHR46566:SF1">
    <property type="entry name" value="1-PHOSPHOFRUCTOKINASE"/>
    <property type="match status" value="1"/>
</dbReference>
<accession>A0A4R6BVA3</accession>
<feature type="domain" description="Carbohydrate kinase PfkB" evidence="9">
    <location>
        <begin position="10"/>
        <end position="281"/>
    </location>
</feature>
<dbReference type="GO" id="GO:2001059">
    <property type="term" value="P:D-tagatose 6-phosphate catabolic process"/>
    <property type="evidence" value="ECO:0007669"/>
    <property type="project" value="UniProtKB-UniPathway"/>
</dbReference>
<keyword evidence="4 8" id="KW-0418">Kinase</keyword>
<dbReference type="CDD" id="cd01164">
    <property type="entry name" value="FruK_PfkB_like"/>
    <property type="match status" value="1"/>
</dbReference>
<dbReference type="GO" id="GO:0008662">
    <property type="term" value="F:1-phosphofructokinase activity"/>
    <property type="evidence" value="ECO:0007669"/>
    <property type="project" value="UniProtKB-UniRule"/>
</dbReference>
<evidence type="ECO:0000313" key="11">
    <source>
        <dbReference type="Proteomes" id="UP000294802"/>
    </source>
</evidence>
<dbReference type="PROSITE" id="PS00584">
    <property type="entry name" value="PFKB_KINASES_2"/>
    <property type="match status" value="1"/>
</dbReference>
<dbReference type="NCBIfam" id="TIGR03168">
    <property type="entry name" value="1-PFK"/>
    <property type="match status" value="1"/>
</dbReference>
<evidence type="ECO:0000256" key="1">
    <source>
        <dbReference type="ARBA" id="ARBA00005380"/>
    </source>
</evidence>
<dbReference type="GO" id="GO:0009024">
    <property type="term" value="F:tagatose-6-phosphate kinase activity"/>
    <property type="evidence" value="ECO:0007669"/>
    <property type="project" value="UniProtKB-EC"/>
</dbReference>
<gene>
    <name evidence="10" type="primary">pfkB</name>
    <name evidence="10" type="ORF">ERX29_03870</name>
</gene>
<dbReference type="OrthoDB" id="9801219at2"/>
<comment type="similarity">
    <text evidence="1">Belongs to the carbohydrate kinase pfkB family.</text>
</comment>
<dbReference type="NCBIfam" id="TIGR03828">
    <property type="entry name" value="pfkB"/>
    <property type="match status" value="1"/>
</dbReference>
<dbReference type="InterPro" id="IPR011611">
    <property type="entry name" value="PfkB_dom"/>
</dbReference>
<dbReference type="GO" id="GO:0005524">
    <property type="term" value="F:ATP binding"/>
    <property type="evidence" value="ECO:0007669"/>
    <property type="project" value="UniProtKB-UniRule"/>
</dbReference>
<dbReference type="AlphaFoldDB" id="A0A4R6BVA3"/>
<protein>
    <recommendedName>
        <fullName evidence="7">Tagatose-6-phosphate kinase</fullName>
        <ecNumber evidence="7">2.7.1.144</ecNumber>
    </recommendedName>
</protein>
<dbReference type="GO" id="GO:0044281">
    <property type="term" value="P:small molecule metabolic process"/>
    <property type="evidence" value="ECO:0007669"/>
    <property type="project" value="UniProtKB-ARBA"/>
</dbReference>
<dbReference type="InterPro" id="IPR022463">
    <property type="entry name" value="1-PFruKinase"/>
</dbReference>
<evidence type="ECO:0000313" key="10">
    <source>
        <dbReference type="EMBL" id="TDM12212.1"/>
    </source>
</evidence>
<evidence type="ECO:0000256" key="6">
    <source>
        <dbReference type="ARBA" id="ARBA00047745"/>
    </source>
</evidence>
<dbReference type="RefSeq" id="WP_133443382.1">
    <property type="nucleotide sequence ID" value="NZ_SCWB01000005.1"/>
</dbReference>
<evidence type="ECO:0000256" key="4">
    <source>
        <dbReference type="ARBA" id="ARBA00022777"/>
    </source>
</evidence>
<dbReference type="UniPathway" id="UPA00704">
    <property type="reaction ID" value="UER00715"/>
</dbReference>
<name>A0A4R6BVA3_9STAP</name>
<comment type="catalytic activity">
    <reaction evidence="7">
        <text>D-tagatofuranose 6-phosphate + ATP = D-tagatofuranose 1,6-bisphosphate + ADP + H(+)</text>
        <dbReference type="Rhea" id="RHEA:12420"/>
        <dbReference type="ChEBI" id="CHEBI:15378"/>
        <dbReference type="ChEBI" id="CHEBI:30616"/>
        <dbReference type="ChEBI" id="CHEBI:58694"/>
        <dbReference type="ChEBI" id="CHEBI:58695"/>
        <dbReference type="ChEBI" id="CHEBI:456216"/>
        <dbReference type="EC" id="2.7.1.144"/>
    </reaction>
</comment>
<evidence type="ECO:0000256" key="7">
    <source>
        <dbReference type="PIRNR" id="PIRNR000535"/>
    </source>
</evidence>
<dbReference type="GO" id="GO:0016052">
    <property type="term" value="P:carbohydrate catabolic process"/>
    <property type="evidence" value="ECO:0007669"/>
    <property type="project" value="UniProtKB-ARBA"/>
</dbReference>
<dbReference type="Gene3D" id="3.40.1190.20">
    <property type="match status" value="1"/>
</dbReference>
<dbReference type="GO" id="GO:0005988">
    <property type="term" value="P:lactose metabolic process"/>
    <property type="evidence" value="ECO:0007669"/>
    <property type="project" value="UniProtKB-KW"/>
</dbReference>
<evidence type="ECO:0000256" key="2">
    <source>
        <dbReference type="ARBA" id="ARBA00022679"/>
    </source>
</evidence>
<reference evidence="10 11" key="1">
    <citation type="submission" date="2019-01" db="EMBL/GenBank/DDBJ databases">
        <title>Draft genome sequences of the type strains of six Macrococcus species.</title>
        <authorList>
            <person name="Mazhar S."/>
            <person name="Altermann E."/>
            <person name="Hill C."/>
            <person name="Mcauliffe O."/>
        </authorList>
    </citation>
    <scope>NUCLEOTIDE SEQUENCE [LARGE SCALE GENOMIC DNA]</scope>
    <source>
        <strain evidence="10 11">CCM4815</strain>
    </source>
</reference>
<keyword evidence="7" id="KW-0423">Lactose metabolism</keyword>
<dbReference type="PANTHER" id="PTHR46566">
    <property type="entry name" value="1-PHOSPHOFRUCTOKINASE-RELATED"/>
    <property type="match status" value="1"/>
</dbReference>
<dbReference type="InterPro" id="IPR029056">
    <property type="entry name" value="Ribokinase-like"/>
</dbReference>
<comment type="function">
    <text evidence="8">Catalyzes the ATP-dependent phosphorylation of fructose-l-phosphate to fructose-l,6-bisphosphate.</text>
</comment>
<evidence type="ECO:0000256" key="3">
    <source>
        <dbReference type="ARBA" id="ARBA00022741"/>
    </source>
</evidence>
<dbReference type="Proteomes" id="UP000294802">
    <property type="component" value="Unassembled WGS sequence"/>
</dbReference>
<comment type="catalytic activity">
    <reaction evidence="6 8">
        <text>beta-D-fructose 1-phosphate + ATP = beta-D-fructose 1,6-bisphosphate + ADP + H(+)</text>
        <dbReference type="Rhea" id="RHEA:14213"/>
        <dbReference type="ChEBI" id="CHEBI:15378"/>
        <dbReference type="ChEBI" id="CHEBI:30616"/>
        <dbReference type="ChEBI" id="CHEBI:32966"/>
        <dbReference type="ChEBI" id="CHEBI:138881"/>
        <dbReference type="ChEBI" id="CHEBI:456216"/>
        <dbReference type="EC" id="2.7.1.56"/>
    </reaction>
</comment>
<dbReference type="PIRSF" id="PIRSF000535">
    <property type="entry name" value="1PFK/6PFK/LacC"/>
    <property type="match status" value="1"/>
</dbReference>